<dbReference type="AlphaFoldDB" id="A0A934TLC8"/>
<proteinExistence type="predicted"/>
<name>A0A934TLC8_9RHOB</name>
<organism evidence="2 3">
    <name type="scientific">Rhodobaculum claviforme</name>
    <dbReference type="NCBI Taxonomy" id="1549854"/>
    <lineage>
        <taxon>Bacteria</taxon>
        <taxon>Pseudomonadati</taxon>
        <taxon>Pseudomonadota</taxon>
        <taxon>Alphaproteobacteria</taxon>
        <taxon>Rhodobacterales</taxon>
        <taxon>Paracoccaceae</taxon>
        <taxon>Rhodobaculum</taxon>
    </lineage>
</organism>
<feature type="transmembrane region" description="Helical" evidence="1">
    <location>
        <begin position="56"/>
        <end position="78"/>
    </location>
</feature>
<dbReference type="Proteomes" id="UP000706333">
    <property type="component" value="Unassembled WGS sequence"/>
</dbReference>
<feature type="transmembrane region" description="Helical" evidence="1">
    <location>
        <begin position="12"/>
        <end position="36"/>
    </location>
</feature>
<keyword evidence="3" id="KW-1185">Reference proteome</keyword>
<dbReference type="EMBL" id="NHSD01000296">
    <property type="protein sequence ID" value="MBK5928264.1"/>
    <property type="molecule type" value="Genomic_DNA"/>
</dbReference>
<comment type="caution">
    <text evidence="2">The sequence shown here is derived from an EMBL/GenBank/DDBJ whole genome shotgun (WGS) entry which is preliminary data.</text>
</comment>
<evidence type="ECO:0000313" key="3">
    <source>
        <dbReference type="Proteomes" id="UP000706333"/>
    </source>
</evidence>
<keyword evidence="1" id="KW-0472">Membrane</keyword>
<feature type="transmembrane region" description="Helical" evidence="1">
    <location>
        <begin position="85"/>
        <end position="105"/>
    </location>
</feature>
<reference evidence="2" key="2">
    <citation type="journal article" date="2020" name="Microorganisms">
        <title>Osmotic Adaptation and Compatible Solute Biosynthesis of Phototrophic Bacteria as Revealed from Genome Analyses.</title>
        <authorList>
            <person name="Imhoff J.F."/>
            <person name="Rahn T."/>
            <person name="Kunzel S."/>
            <person name="Keller A."/>
            <person name="Neulinger S.C."/>
        </authorList>
    </citation>
    <scope>NUCLEOTIDE SEQUENCE</scope>
    <source>
        <strain evidence="2">LMG 28126</strain>
    </source>
</reference>
<gene>
    <name evidence="2" type="ORF">CCR87_13125</name>
</gene>
<accession>A0A934TLC8</accession>
<evidence type="ECO:0000313" key="2">
    <source>
        <dbReference type="EMBL" id="MBK5928264.1"/>
    </source>
</evidence>
<feature type="transmembrane region" description="Helical" evidence="1">
    <location>
        <begin position="117"/>
        <end position="135"/>
    </location>
</feature>
<keyword evidence="1" id="KW-1133">Transmembrane helix</keyword>
<dbReference type="RefSeq" id="WP_201158011.1">
    <property type="nucleotide sequence ID" value="NZ_NHSD01000296.1"/>
</dbReference>
<protein>
    <submittedName>
        <fullName evidence="2">Uncharacterized protein</fullName>
    </submittedName>
</protein>
<keyword evidence="1" id="KW-0812">Transmembrane</keyword>
<evidence type="ECO:0000256" key="1">
    <source>
        <dbReference type="SAM" id="Phobius"/>
    </source>
</evidence>
<sequence length="145" mass="15908">MAIAAERPWHLVPVGIIALLWHAGGALDYLLTKIGYAPYLEQVPAEWLVYFDAMPAWVTGAWAVGVWGGLLGAVLLLMREHWAPLALAASFFAVGAATIWLTLLSDPPMQQAVGMEFTWVMILATGAAFLLWIYGRAMRRRGVIT</sequence>
<reference evidence="2" key="1">
    <citation type="submission" date="2017-05" db="EMBL/GenBank/DDBJ databases">
        <authorList>
            <person name="Imhoff J.F."/>
            <person name="Rahn T."/>
            <person name="Kuenzel S."/>
            <person name="Neulinger S.C."/>
        </authorList>
    </citation>
    <scope>NUCLEOTIDE SEQUENCE</scope>
    <source>
        <strain evidence="2">LMG 28126</strain>
    </source>
</reference>